<dbReference type="AlphaFoldDB" id="T1DT76"/>
<evidence type="ECO:0000313" key="2">
    <source>
        <dbReference type="Proteomes" id="UP000018031"/>
    </source>
</evidence>
<name>T1DT76_9PORP</name>
<accession>T1DT76</accession>
<evidence type="ECO:0000313" key="1">
    <source>
        <dbReference type="EMBL" id="GAD05649.1"/>
    </source>
</evidence>
<sequence length="51" mass="5852">MADTANKFSPTSFFLSIRITFKPKDFLFDSSKPSKDRVKYILGFGVYPVWG</sequence>
<reference evidence="2" key="1">
    <citation type="journal article" date="2013" name="Genome">
        <title>Draft Genome Sequences of Porphyromonas crevioricanis JCM 15906T and Porphyromonas cansulci JCM 13913T Isolated from a Canine Oral Cavity.</title>
        <authorList>
            <person name="Sakamoto M."/>
            <person name="Tanaka N."/>
            <person name="Shiwa Y."/>
            <person name="Yoshikawa H."/>
            <person name="Ohkuma M."/>
        </authorList>
    </citation>
    <scope>NUCLEOTIDE SEQUENCE [LARGE SCALE GENOMIC DNA]</scope>
    <source>
        <strain evidence="2">JCM 15906</strain>
    </source>
</reference>
<dbReference type="EMBL" id="BAOU01000037">
    <property type="protein sequence ID" value="GAD05649.1"/>
    <property type="molecule type" value="Genomic_DNA"/>
</dbReference>
<gene>
    <name evidence="1" type="ORF">PORCRE_1354</name>
</gene>
<protein>
    <submittedName>
        <fullName evidence="1">Uncharacterized protein</fullName>
    </submittedName>
</protein>
<reference evidence="1 2" key="2">
    <citation type="journal article" date="2013" name="Genome Announc.">
        <title>Draft Genome Sequences of Porphyromonas crevioricanis JCM 15906T and Porphyromonas cansulci JCM 13913T Isolated from a Canine Oral Cavity.</title>
        <authorList>
            <person name="Sakamoto M."/>
            <person name="Tanaka N."/>
            <person name="Shiwa Y."/>
            <person name="Yoshikawa H."/>
            <person name="Ohkuma M."/>
        </authorList>
    </citation>
    <scope>NUCLEOTIDE SEQUENCE [LARGE SCALE GENOMIC DNA]</scope>
    <source>
        <strain evidence="1 2">JCM 15906</strain>
    </source>
</reference>
<proteinExistence type="predicted"/>
<organism evidence="1 2">
    <name type="scientific">Porphyromonas crevioricanis JCM 15906</name>
    <dbReference type="NCBI Taxonomy" id="1305617"/>
    <lineage>
        <taxon>Bacteria</taxon>
        <taxon>Pseudomonadati</taxon>
        <taxon>Bacteroidota</taxon>
        <taxon>Bacteroidia</taxon>
        <taxon>Bacteroidales</taxon>
        <taxon>Porphyromonadaceae</taxon>
        <taxon>Porphyromonas</taxon>
    </lineage>
</organism>
<comment type="caution">
    <text evidence="1">The sequence shown here is derived from an EMBL/GenBank/DDBJ whole genome shotgun (WGS) entry which is preliminary data.</text>
</comment>
<dbReference type="Proteomes" id="UP000018031">
    <property type="component" value="Unassembled WGS sequence"/>
</dbReference>